<dbReference type="PROSITE" id="PS00211">
    <property type="entry name" value="ABC_TRANSPORTER_1"/>
    <property type="match status" value="1"/>
</dbReference>
<evidence type="ECO:0000256" key="3">
    <source>
        <dbReference type="ARBA" id="ARBA00022741"/>
    </source>
</evidence>
<dbReference type="InterPro" id="IPR012340">
    <property type="entry name" value="NA-bd_OB-fold"/>
</dbReference>
<comment type="caution">
    <text evidence="8">The sequence shown here is derived from an EMBL/GenBank/DDBJ whole genome shotgun (WGS) entry which is preliminary data.</text>
</comment>
<proteinExistence type="predicted"/>
<dbReference type="SUPFAM" id="SSF50331">
    <property type="entry name" value="MOP-like"/>
    <property type="match status" value="1"/>
</dbReference>
<name>A0ABU2MFV7_9ACTN</name>
<reference evidence="9" key="1">
    <citation type="submission" date="2023-07" db="EMBL/GenBank/DDBJ databases">
        <title>30 novel species of actinomycetes from the DSMZ collection.</title>
        <authorList>
            <person name="Nouioui I."/>
        </authorList>
    </citation>
    <scope>NUCLEOTIDE SEQUENCE [LARGE SCALE GENOMIC DNA]</scope>
    <source>
        <strain evidence="9">DSM 44743</strain>
    </source>
</reference>
<accession>A0ABU2MFV7</accession>
<evidence type="ECO:0000256" key="5">
    <source>
        <dbReference type="ARBA" id="ARBA00022967"/>
    </source>
</evidence>
<dbReference type="EMBL" id="JAVREP010000019">
    <property type="protein sequence ID" value="MDT0331136.1"/>
    <property type="molecule type" value="Genomic_DNA"/>
</dbReference>
<keyword evidence="2" id="KW-1003">Cell membrane</keyword>
<evidence type="ECO:0000259" key="7">
    <source>
        <dbReference type="PROSITE" id="PS50893"/>
    </source>
</evidence>
<dbReference type="Gene3D" id="3.40.50.300">
    <property type="entry name" value="P-loop containing nucleotide triphosphate hydrolases"/>
    <property type="match status" value="1"/>
</dbReference>
<evidence type="ECO:0000256" key="4">
    <source>
        <dbReference type="ARBA" id="ARBA00022840"/>
    </source>
</evidence>
<keyword evidence="4 8" id="KW-0067">ATP-binding</keyword>
<dbReference type="Gene3D" id="2.40.50.100">
    <property type="match status" value="1"/>
</dbReference>
<dbReference type="InterPro" id="IPR015855">
    <property type="entry name" value="ABC_transpr_MalK-like"/>
</dbReference>
<dbReference type="InterPro" id="IPR017871">
    <property type="entry name" value="ABC_transporter-like_CS"/>
</dbReference>
<dbReference type="SMART" id="SM00382">
    <property type="entry name" value="AAA"/>
    <property type="match status" value="1"/>
</dbReference>
<dbReference type="RefSeq" id="WP_311513697.1">
    <property type="nucleotide sequence ID" value="NZ_JAVREP010000019.1"/>
</dbReference>
<gene>
    <name evidence="8" type="primary">ugpC</name>
    <name evidence="8" type="ORF">RM479_22210</name>
</gene>
<dbReference type="PROSITE" id="PS50893">
    <property type="entry name" value="ABC_TRANSPORTER_2"/>
    <property type="match status" value="1"/>
</dbReference>
<dbReference type="PANTHER" id="PTHR43875">
    <property type="entry name" value="MALTODEXTRIN IMPORT ATP-BINDING PROTEIN MSMX"/>
    <property type="match status" value="1"/>
</dbReference>
<dbReference type="GO" id="GO:0005524">
    <property type="term" value="F:ATP binding"/>
    <property type="evidence" value="ECO:0007669"/>
    <property type="project" value="UniProtKB-KW"/>
</dbReference>
<sequence>MAEIVIDGLGKVYTDGTRAVNDLRLDIQDGEFLVLVGPSGCGKTTALRMIAGLESISEGTIRIGNSVVNDVPPRDRDVAMVFQSYALYPHLNIFENIAFGLRLRKLPKAEIEERVREVARILELEEHLQRKPGNLSGGQRQRVAMGRAIVRRPRAFLMDEPLSNLDAKLRVQMRAQIARIQRDLGVTTVYVTHDQTEAMTLGDRVAVMKRGVLQQVGPPQELYDHPRNLFVAGFVGSPGMNLLTASLTDDDGHFRLRLGDQTLDLPEGLLHRRPALRGYAGAKVVLGIRPEDMEDAAIVGATEGATLTSVADLVEAMGSDVLVHFPLDADPVVTEDTRELARDVGADDTLSAGSEGVVLVGRFSPRTHVFEGQDITIAVDTERLHFFDPANGKAIHDHESQE</sequence>
<dbReference type="Gene3D" id="2.40.50.140">
    <property type="entry name" value="Nucleic acid-binding proteins"/>
    <property type="match status" value="1"/>
</dbReference>
<dbReference type="InterPro" id="IPR047641">
    <property type="entry name" value="ABC_transpr_MalK/UgpC-like"/>
</dbReference>
<dbReference type="Pfam" id="PF00005">
    <property type="entry name" value="ABC_tran"/>
    <property type="match status" value="1"/>
</dbReference>
<dbReference type="InterPro" id="IPR027417">
    <property type="entry name" value="P-loop_NTPase"/>
</dbReference>
<dbReference type="InterPro" id="IPR003439">
    <property type="entry name" value="ABC_transporter-like_ATP-bd"/>
</dbReference>
<keyword evidence="1" id="KW-0813">Transport</keyword>
<evidence type="ECO:0000256" key="1">
    <source>
        <dbReference type="ARBA" id="ARBA00022448"/>
    </source>
</evidence>
<evidence type="ECO:0000313" key="9">
    <source>
        <dbReference type="Proteomes" id="UP001183390"/>
    </source>
</evidence>
<evidence type="ECO:0000256" key="2">
    <source>
        <dbReference type="ARBA" id="ARBA00022475"/>
    </source>
</evidence>
<dbReference type="Proteomes" id="UP001183390">
    <property type="component" value="Unassembled WGS sequence"/>
</dbReference>
<keyword evidence="6" id="KW-0472">Membrane</keyword>
<organism evidence="8 9">
    <name type="scientific">Nocardiopsis lambiniae</name>
    <dbReference type="NCBI Taxonomy" id="3075539"/>
    <lineage>
        <taxon>Bacteria</taxon>
        <taxon>Bacillati</taxon>
        <taxon>Actinomycetota</taxon>
        <taxon>Actinomycetes</taxon>
        <taxon>Streptosporangiales</taxon>
        <taxon>Nocardiopsidaceae</taxon>
        <taxon>Nocardiopsis</taxon>
    </lineage>
</organism>
<dbReference type="InterPro" id="IPR008995">
    <property type="entry name" value="Mo/tungstate-bd_C_term_dom"/>
</dbReference>
<evidence type="ECO:0000256" key="6">
    <source>
        <dbReference type="ARBA" id="ARBA00023136"/>
    </source>
</evidence>
<dbReference type="CDD" id="cd03301">
    <property type="entry name" value="ABC_MalK_N"/>
    <property type="match status" value="1"/>
</dbReference>
<dbReference type="InterPro" id="IPR003593">
    <property type="entry name" value="AAA+_ATPase"/>
</dbReference>
<dbReference type="InterPro" id="IPR040582">
    <property type="entry name" value="OB_MalK-like"/>
</dbReference>
<dbReference type="PANTHER" id="PTHR43875:SF15">
    <property type="entry name" value="TREHALOSE IMPORT ATP-BINDING PROTEIN SUGC"/>
    <property type="match status" value="1"/>
</dbReference>
<dbReference type="Pfam" id="PF17912">
    <property type="entry name" value="OB_MalK"/>
    <property type="match status" value="1"/>
</dbReference>
<dbReference type="SUPFAM" id="SSF52540">
    <property type="entry name" value="P-loop containing nucleoside triphosphate hydrolases"/>
    <property type="match status" value="1"/>
</dbReference>
<keyword evidence="5" id="KW-1278">Translocase</keyword>
<dbReference type="NCBIfam" id="NF008653">
    <property type="entry name" value="PRK11650.1"/>
    <property type="match status" value="1"/>
</dbReference>
<evidence type="ECO:0000313" key="8">
    <source>
        <dbReference type="EMBL" id="MDT0331136.1"/>
    </source>
</evidence>
<feature type="domain" description="ABC transporter" evidence="7">
    <location>
        <begin position="4"/>
        <end position="235"/>
    </location>
</feature>
<keyword evidence="9" id="KW-1185">Reference proteome</keyword>
<protein>
    <submittedName>
        <fullName evidence="8">Sn-glycerol-3-phosphate ABC transporter ATP-binding protein UgpC</fullName>
    </submittedName>
</protein>
<keyword evidence="3" id="KW-0547">Nucleotide-binding</keyword>